<gene>
    <name evidence="2" type="ORF">FA15DRAFT_668487</name>
</gene>
<name>A0A5C3KYQ5_COPMA</name>
<feature type="compositionally biased region" description="Polar residues" evidence="1">
    <location>
        <begin position="192"/>
        <end position="218"/>
    </location>
</feature>
<accession>A0A5C3KYQ5</accession>
<evidence type="ECO:0000256" key="1">
    <source>
        <dbReference type="SAM" id="MobiDB-lite"/>
    </source>
</evidence>
<proteinExistence type="predicted"/>
<dbReference type="EMBL" id="ML210186">
    <property type="protein sequence ID" value="TFK25415.1"/>
    <property type="molecule type" value="Genomic_DNA"/>
</dbReference>
<protein>
    <recommendedName>
        <fullName evidence="4">Carbohydrate-binding module family 50 protein</fullName>
    </recommendedName>
</protein>
<feature type="region of interest" description="Disordered" evidence="1">
    <location>
        <begin position="58"/>
        <end position="249"/>
    </location>
</feature>
<dbReference type="AlphaFoldDB" id="A0A5C3KYQ5"/>
<sequence>MSKVRWTQKDEDSNRLPEGVKRVAYDADSSKYTFKDRKGTLYTNDAGDQYGHLKPILNPAKKVETERPEAFNQTDGQERYIPQDRSPLVDDSDSDSEIPSAPAPKSFQEMLSPEFIAPPPPMREEGQSRSKSGSSFSNFAARISPTKSRFSRDETQGEGIGPSSSPRSVGFADAVRKSALPKMQGVVHSLKRSVTSATRSKSFGSGRNRALSSSNTRASVDGANFPAGSKFHELEDDEERLLRKRSQED</sequence>
<dbReference type="Proteomes" id="UP000307440">
    <property type="component" value="Unassembled WGS sequence"/>
</dbReference>
<reference evidence="2 3" key="1">
    <citation type="journal article" date="2019" name="Nat. Ecol. Evol.">
        <title>Megaphylogeny resolves global patterns of mushroom evolution.</title>
        <authorList>
            <person name="Varga T."/>
            <person name="Krizsan K."/>
            <person name="Foldi C."/>
            <person name="Dima B."/>
            <person name="Sanchez-Garcia M."/>
            <person name="Sanchez-Ramirez S."/>
            <person name="Szollosi G.J."/>
            <person name="Szarkandi J.G."/>
            <person name="Papp V."/>
            <person name="Albert L."/>
            <person name="Andreopoulos W."/>
            <person name="Angelini C."/>
            <person name="Antonin V."/>
            <person name="Barry K.W."/>
            <person name="Bougher N.L."/>
            <person name="Buchanan P."/>
            <person name="Buyck B."/>
            <person name="Bense V."/>
            <person name="Catcheside P."/>
            <person name="Chovatia M."/>
            <person name="Cooper J."/>
            <person name="Damon W."/>
            <person name="Desjardin D."/>
            <person name="Finy P."/>
            <person name="Geml J."/>
            <person name="Haridas S."/>
            <person name="Hughes K."/>
            <person name="Justo A."/>
            <person name="Karasinski D."/>
            <person name="Kautmanova I."/>
            <person name="Kiss B."/>
            <person name="Kocsube S."/>
            <person name="Kotiranta H."/>
            <person name="LaButti K.M."/>
            <person name="Lechner B.E."/>
            <person name="Liimatainen K."/>
            <person name="Lipzen A."/>
            <person name="Lukacs Z."/>
            <person name="Mihaltcheva S."/>
            <person name="Morgado L.N."/>
            <person name="Niskanen T."/>
            <person name="Noordeloos M.E."/>
            <person name="Ohm R.A."/>
            <person name="Ortiz-Santana B."/>
            <person name="Ovrebo C."/>
            <person name="Racz N."/>
            <person name="Riley R."/>
            <person name="Savchenko A."/>
            <person name="Shiryaev A."/>
            <person name="Soop K."/>
            <person name="Spirin V."/>
            <person name="Szebenyi C."/>
            <person name="Tomsovsky M."/>
            <person name="Tulloss R.E."/>
            <person name="Uehling J."/>
            <person name="Grigoriev I.V."/>
            <person name="Vagvolgyi C."/>
            <person name="Papp T."/>
            <person name="Martin F.M."/>
            <person name="Miettinen O."/>
            <person name="Hibbett D.S."/>
            <person name="Nagy L.G."/>
        </authorList>
    </citation>
    <scope>NUCLEOTIDE SEQUENCE [LARGE SCALE GENOMIC DNA]</scope>
    <source>
        <strain evidence="2 3">CBS 121175</strain>
    </source>
</reference>
<evidence type="ECO:0008006" key="4">
    <source>
        <dbReference type="Google" id="ProtNLM"/>
    </source>
</evidence>
<evidence type="ECO:0000313" key="2">
    <source>
        <dbReference type="EMBL" id="TFK25415.1"/>
    </source>
</evidence>
<dbReference type="OrthoDB" id="2107166at2759"/>
<organism evidence="2 3">
    <name type="scientific">Coprinopsis marcescibilis</name>
    <name type="common">Agaric fungus</name>
    <name type="synonym">Psathyrella marcescibilis</name>
    <dbReference type="NCBI Taxonomy" id="230819"/>
    <lineage>
        <taxon>Eukaryota</taxon>
        <taxon>Fungi</taxon>
        <taxon>Dikarya</taxon>
        <taxon>Basidiomycota</taxon>
        <taxon>Agaricomycotina</taxon>
        <taxon>Agaricomycetes</taxon>
        <taxon>Agaricomycetidae</taxon>
        <taxon>Agaricales</taxon>
        <taxon>Agaricineae</taxon>
        <taxon>Psathyrellaceae</taxon>
        <taxon>Coprinopsis</taxon>
    </lineage>
</organism>
<evidence type="ECO:0000313" key="3">
    <source>
        <dbReference type="Proteomes" id="UP000307440"/>
    </source>
</evidence>
<keyword evidence="3" id="KW-1185">Reference proteome</keyword>